<reference evidence="2" key="1">
    <citation type="journal article" date="2002" name="Infect. Immun.">
        <title>DNA sequence and mutational analyses of the pVir plasmid of Campylobacter jejuni 81-176.</title>
        <authorList>
            <person name="Bacon D.J."/>
            <person name="Alm R.A."/>
            <person name="Hu L."/>
            <person name="Hickey T.E."/>
            <person name="Ewing C.P."/>
            <person name="Batchelor R.A."/>
            <person name="Trust T.J."/>
            <person name="Guerry P."/>
        </authorList>
    </citation>
    <scope>NUCLEOTIDE SEQUENCE</scope>
    <source>
        <strain evidence="2">81-176</strain>
        <plasmid evidence="2">pVir</plasmid>
    </source>
</reference>
<keyword evidence="2" id="KW-0614">Plasmid</keyword>
<keyword evidence="1" id="KW-0812">Transmembrane</keyword>
<sequence length="30" mass="3408">MKSIFQKILTLILISPIFLFGAMVEILLQS</sequence>
<protein>
    <submittedName>
        <fullName evidence="2">Uncharacterized protein</fullName>
    </submittedName>
</protein>
<keyword evidence="1" id="KW-1133">Transmembrane helix</keyword>
<accession>Q8GJA5</accession>
<proteinExistence type="predicted"/>
<gene>
    <name evidence="2" type="primary">Cjp50</name>
</gene>
<evidence type="ECO:0000256" key="1">
    <source>
        <dbReference type="SAM" id="Phobius"/>
    </source>
</evidence>
<dbReference type="AlphaFoldDB" id="Q8GJA5"/>
<geneLocation type="plasmid" evidence="2">
    <name>pVir</name>
</geneLocation>
<keyword evidence="1" id="KW-0472">Membrane</keyword>
<dbReference type="EMBL" id="AF226280">
    <property type="protein sequence ID" value="AAN46943.1"/>
    <property type="molecule type" value="Genomic_DNA"/>
</dbReference>
<feature type="transmembrane region" description="Helical" evidence="1">
    <location>
        <begin position="7"/>
        <end position="28"/>
    </location>
</feature>
<organism evidence="2">
    <name type="scientific">Campylobacter jejuni subsp. jejuni serotype O:23/36 (strain 81-176)</name>
    <dbReference type="NCBI Taxonomy" id="354242"/>
    <lineage>
        <taxon>Bacteria</taxon>
        <taxon>Pseudomonadati</taxon>
        <taxon>Campylobacterota</taxon>
        <taxon>Epsilonproteobacteria</taxon>
        <taxon>Campylobacterales</taxon>
        <taxon>Campylobacteraceae</taxon>
        <taxon>Campylobacter</taxon>
    </lineage>
</organism>
<evidence type="ECO:0000313" key="2">
    <source>
        <dbReference type="EMBL" id="AAN46943.1"/>
    </source>
</evidence>
<name>Q8GJA5_CAMJJ</name>